<reference evidence="2" key="1">
    <citation type="submission" date="2021-04" db="EMBL/GenBank/DDBJ databases">
        <title>Biosynthetic gene clusters of Dactylosporangioum roseum.</title>
        <authorList>
            <person name="Hartkoorn R.C."/>
            <person name="Beaudoing E."/>
            <person name="Hot D."/>
            <person name="Moureu S."/>
        </authorList>
    </citation>
    <scope>NUCLEOTIDE SEQUENCE</scope>
    <source>
        <strain evidence="2">NRRL B-16295</strain>
    </source>
</reference>
<gene>
    <name evidence="2" type="ORF">Drose_20905</name>
</gene>
<proteinExistence type="predicted"/>
<keyword evidence="3" id="KW-1185">Reference proteome</keyword>
<name>A0ABY5YVI1_9ACTN</name>
<evidence type="ECO:0008006" key="4">
    <source>
        <dbReference type="Google" id="ProtNLM"/>
    </source>
</evidence>
<keyword evidence="1" id="KW-1133">Transmembrane helix</keyword>
<feature type="transmembrane region" description="Helical" evidence="1">
    <location>
        <begin position="17"/>
        <end position="36"/>
    </location>
</feature>
<accession>A0ABY5YVI1</accession>
<dbReference type="EMBL" id="CP073721">
    <property type="protein sequence ID" value="UWZ33746.1"/>
    <property type="molecule type" value="Genomic_DNA"/>
</dbReference>
<dbReference type="Proteomes" id="UP001058271">
    <property type="component" value="Chromosome"/>
</dbReference>
<evidence type="ECO:0000313" key="2">
    <source>
        <dbReference type="EMBL" id="UWZ33746.1"/>
    </source>
</evidence>
<keyword evidence="1" id="KW-0812">Transmembrane</keyword>
<sequence>MTDAAGPPQAAKRRSPIGVIILVVVAVAVIAGIWYANRDQAMNAKAGDCLQQTGKDELKIVDCASADAQYTVLGKVGGKERIESTVSVTKVCDQWPETTATFWQGKEGEKGDVLCLKATK</sequence>
<evidence type="ECO:0000256" key="1">
    <source>
        <dbReference type="SAM" id="Phobius"/>
    </source>
</evidence>
<evidence type="ECO:0000313" key="3">
    <source>
        <dbReference type="Proteomes" id="UP001058271"/>
    </source>
</evidence>
<organism evidence="2 3">
    <name type="scientific">Dactylosporangium roseum</name>
    <dbReference type="NCBI Taxonomy" id="47989"/>
    <lineage>
        <taxon>Bacteria</taxon>
        <taxon>Bacillati</taxon>
        <taxon>Actinomycetota</taxon>
        <taxon>Actinomycetes</taxon>
        <taxon>Micromonosporales</taxon>
        <taxon>Micromonosporaceae</taxon>
        <taxon>Dactylosporangium</taxon>
    </lineage>
</organism>
<protein>
    <recommendedName>
        <fullName evidence="4">Secreted protein</fullName>
    </recommendedName>
</protein>
<keyword evidence="1" id="KW-0472">Membrane</keyword>
<dbReference type="RefSeq" id="WP_260723011.1">
    <property type="nucleotide sequence ID" value="NZ_BAAABS010000057.1"/>
</dbReference>